<reference evidence="1" key="1">
    <citation type="submission" date="2018-05" db="EMBL/GenBank/DDBJ databases">
        <authorList>
            <person name="Lanie J.A."/>
            <person name="Ng W.-L."/>
            <person name="Kazmierczak K.M."/>
            <person name="Andrzejewski T.M."/>
            <person name="Davidsen T.M."/>
            <person name="Wayne K.J."/>
            <person name="Tettelin H."/>
            <person name="Glass J.I."/>
            <person name="Rusch D."/>
            <person name="Podicherti R."/>
            <person name="Tsui H.-C.T."/>
            <person name="Winkler M.E."/>
        </authorList>
    </citation>
    <scope>NUCLEOTIDE SEQUENCE</scope>
</reference>
<evidence type="ECO:0000313" key="1">
    <source>
        <dbReference type="EMBL" id="SVE07424.1"/>
    </source>
</evidence>
<feature type="non-terminal residue" evidence="1">
    <location>
        <position position="1"/>
    </location>
</feature>
<accession>A0A383AID8</accession>
<name>A0A383AID8_9ZZZZ</name>
<protein>
    <submittedName>
        <fullName evidence="1">Uncharacterized protein</fullName>
    </submittedName>
</protein>
<organism evidence="1">
    <name type="scientific">marine metagenome</name>
    <dbReference type="NCBI Taxonomy" id="408172"/>
    <lineage>
        <taxon>unclassified sequences</taxon>
        <taxon>metagenomes</taxon>
        <taxon>ecological metagenomes</taxon>
    </lineage>
</organism>
<proteinExistence type="predicted"/>
<dbReference type="EMBL" id="UINC01192327">
    <property type="protein sequence ID" value="SVE07424.1"/>
    <property type="molecule type" value="Genomic_DNA"/>
</dbReference>
<dbReference type="AlphaFoldDB" id="A0A383AID8"/>
<sequence length="200" mass="22135">SESGQNYIITYINMSPNTENDAPDMILCVFPNAHKVLLLSSQSESNTEFALDSDFIFGEHFYSSVEAKINGEIRSNNFHPLGGNGIPEKVENIVREATISSILEALNDKIGKSISQDSISIFFFSGQVLNFSNSELSQAVMAIYGETVSGSMIEDMVKQLISLSSEEKELLEKSKNNELYSLITGQQGEFATIWDKDNII</sequence>
<gene>
    <name evidence="1" type="ORF">METZ01_LOCUS460278</name>
</gene>